<dbReference type="Gene3D" id="1.10.10.10">
    <property type="entry name" value="Winged helix-like DNA-binding domain superfamily/Winged helix DNA-binding domain"/>
    <property type="match status" value="2"/>
</dbReference>
<sequence>MTEFDKKLLFELDKDGRKSYTEIAKTLETSPQVVKYHLEKLQDEGIIKHFWAFIDYDKAGYHVFWGYWLKFAGLTKEAEAAMYEDFRANKNIPIVMRSDGYADVMLGIIGRDVFEHNAVLQNVFAKYGQYIAHSDLVVGLSFHKFPRTYLIGGENVSGEQKMSGGAPGEIKLSQLDRKILSCLQIDGRMEFTRIAKKCGVTAGLVQKHYVRLVREGVISKITYTVDHEKMGIVLYRVLFKIVQFNSARAEQLFAYFATHPNIINYVRCIGEWQLMVDIEIENRARLRELLRTLKHEFKDLIFQIEVNEVYKIDKFTQMAVEYPELGE</sequence>
<dbReference type="Pfam" id="PF13412">
    <property type="entry name" value="HTH_24"/>
    <property type="match status" value="1"/>
</dbReference>
<dbReference type="EMBL" id="MFPV01000020">
    <property type="protein sequence ID" value="OGH62111.1"/>
    <property type="molecule type" value="Genomic_DNA"/>
</dbReference>
<evidence type="ECO:0000256" key="3">
    <source>
        <dbReference type="ARBA" id="ARBA00023163"/>
    </source>
</evidence>
<dbReference type="PRINTS" id="PR00033">
    <property type="entry name" value="HTHASNC"/>
</dbReference>
<evidence type="ECO:0000313" key="6">
    <source>
        <dbReference type="Proteomes" id="UP000176329"/>
    </source>
</evidence>
<protein>
    <recommendedName>
        <fullName evidence="4">HTH asnC-type domain-containing protein</fullName>
    </recommendedName>
</protein>
<dbReference type="AlphaFoldDB" id="A0A1F6LRU0"/>
<evidence type="ECO:0000256" key="2">
    <source>
        <dbReference type="ARBA" id="ARBA00023125"/>
    </source>
</evidence>
<dbReference type="CDD" id="cd00090">
    <property type="entry name" value="HTH_ARSR"/>
    <property type="match status" value="1"/>
</dbReference>
<feature type="domain" description="HTH asnC-type" evidence="4">
    <location>
        <begin position="1"/>
        <end position="62"/>
    </location>
</feature>
<dbReference type="Pfam" id="PF13404">
    <property type="entry name" value="HTH_AsnC-type"/>
    <property type="match status" value="1"/>
</dbReference>
<dbReference type="InterPro" id="IPR019888">
    <property type="entry name" value="Tscrpt_reg_AsnC-like"/>
</dbReference>
<dbReference type="SUPFAM" id="SSF46785">
    <property type="entry name" value="Winged helix' DNA-binding domain"/>
    <property type="match status" value="2"/>
</dbReference>
<organism evidence="5 6">
    <name type="scientific">Candidatus Magasanikbacteria bacterium RIFCSPHIGHO2_01_FULL_50_8</name>
    <dbReference type="NCBI Taxonomy" id="1798674"/>
    <lineage>
        <taxon>Bacteria</taxon>
        <taxon>Candidatus Magasanikiibacteriota</taxon>
    </lineage>
</organism>
<comment type="caution">
    <text evidence="5">The sequence shown here is derived from an EMBL/GenBank/DDBJ whole genome shotgun (WGS) entry which is preliminary data.</text>
</comment>
<dbReference type="InterPro" id="IPR036388">
    <property type="entry name" value="WH-like_DNA-bd_sf"/>
</dbReference>
<dbReference type="InterPro" id="IPR036390">
    <property type="entry name" value="WH_DNA-bd_sf"/>
</dbReference>
<keyword evidence="3" id="KW-0804">Transcription</keyword>
<evidence type="ECO:0000256" key="1">
    <source>
        <dbReference type="ARBA" id="ARBA00023015"/>
    </source>
</evidence>
<dbReference type="PANTHER" id="PTHR30154">
    <property type="entry name" value="LEUCINE-RESPONSIVE REGULATORY PROTEIN"/>
    <property type="match status" value="1"/>
</dbReference>
<dbReference type="PROSITE" id="PS50956">
    <property type="entry name" value="HTH_ASNC_2"/>
    <property type="match status" value="2"/>
</dbReference>
<reference evidence="5 6" key="1">
    <citation type="journal article" date="2016" name="Nat. Commun.">
        <title>Thousands of microbial genomes shed light on interconnected biogeochemical processes in an aquifer system.</title>
        <authorList>
            <person name="Anantharaman K."/>
            <person name="Brown C.T."/>
            <person name="Hug L.A."/>
            <person name="Sharon I."/>
            <person name="Castelle C.J."/>
            <person name="Probst A.J."/>
            <person name="Thomas B.C."/>
            <person name="Singh A."/>
            <person name="Wilkins M.J."/>
            <person name="Karaoz U."/>
            <person name="Brodie E.L."/>
            <person name="Williams K.H."/>
            <person name="Hubbard S.S."/>
            <person name="Banfield J.F."/>
        </authorList>
    </citation>
    <scope>NUCLEOTIDE SEQUENCE [LARGE SCALE GENOMIC DNA]</scope>
</reference>
<name>A0A1F6LRU0_9BACT</name>
<dbReference type="SMART" id="SM00344">
    <property type="entry name" value="HTH_ASNC"/>
    <property type="match status" value="2"/>
</dbReference>
<dbReference type="GO" id="GO:0043565">
    <property type="term" value="F:sequence-specific DNA binding"/>
    <property type="evidence" value="ECO:0007669"/>
    <property type="project" value="InterPro"/>
</dbReference>
<feature type="domain" description="HTH asnC-type" evidence="4">
    <location>
        <begin position="172"/>
        <end position="233"/>
    </location>
</feature>
<dbReference type="InterPro" id="IPR000485">
    <property type="entry name" value="AsnC-type_HTH_dom"/>
</dbReference>
<dbReference type="GO" id="GO:0043200">
    <property type="term" value="P:response to amino acid"/>
    <property type="evidence" value="ECO:0007669"/>
    <property type="project" value="TreeGrafter"/>
</dbReference>
<dbReference type="Proteomes" id="UP000176329">
    <property type="component" value="Unassembled WGS sequence"/>
</dbReference>
<proteinExistence type="predicted"/>
<gene>
    <name evidence="5" type="ORF">A2848_01385</name>
</gene>
<dbReference type="InterPro" id="IPR011991">
    <property type="entry name" value="ArsR-like_HTH"/>
</dbReference>
<evidence type="ECO:0000259" key="4">
    <source>
        <dbReference type="PROSITE" id="PS50956"/>
    </source>
</evidence>
<keyword evidence="1" id="KW-0805">Transcription regulation</keyword>
<accession>A0A1F6LRU0</accession>
<dbReference type="PANTHER" id="PTHR30154:SF34">
    <property type="entry name" value="TRANSCRIPTIONAL REGULATOR AZLB"/>
    <property type="match status" value="1"/>
</dbReference>
<dbReference type="GO" id="GO:0005829">
    <property type="term" value="C:cytosol"/>
    <property type="evidence" value="ECO:0007669"/>
    <property type="project" value="TreeGrafter"/>
</dbReference>
<keyword evidence="2" id="KW-0238">DNA-binding</keyword>
<evidence type="ECO:0000313" key="5">
    <source>
        <dbReference type="EMBL" id="OGH62111.1"/>
    </source>
</evidence>